<accession>A0A212RZX4</accession>
<gene>
    <name evidence="1" type="ORF">SAMN07250955_11830</name>
</gene>
<protein>
    <submittedName>
        <fullName evidence="1">Uncharacterized protein</fullName>
    </submittedName>
</protein>
<keyword evidence="2" id="KW-1185">Reference proteome</keyword>
<organism evidence="1 2">
    <name type="scientific">Arboricoccus pini</name>
    <dbReference type="NCBI Taxonomy" id="1963835"/>
    <lineage>
        <taxon>Bacteria</taxon>
        <taxon>Pseudomonadati</taxon>
        <taxon>Pseudomonadota</taxon>
        <taxon>Alphaproteobacteria</taxon>
        <taxon>Geminicoccales</taxon>
        <taxon>Geminicoccaceae</taxon>
        <taxon>Arboricoccus</taxon>
    </lineage>
</organism>
<reference evidence="1 2" key="1">
    <citation type="submission" date="2017-06" db="EMBL/GenBank/DDBJ databases">
        <authorList>
            <person name="Kim H.J."/>
            <person name="Triplett B.A."/>
        </authorList>
    </citation>
    <scope>NUCLEOTIDE SEQUENCE [LARGE SCALE GENOMIC DNA]</scope>
    <source>
        <strain evidence="1 2">B29T1</strain>
    </source>
</reference>
<evidence type="ECO:0000313" key="1">
    <source>
        <dbReference type="EMBL" id="SNB78277.1"/>
    </source>
</evidence>
<dbReference type="Proteomes" id="UP000197065">
    <property type="component" value="Unassembled WGS sequence"/>
</dbReference>
<dbReference type="EMBL" id="FYEH01000018">
    <property type="protein sequence ID" value="SNB78277.1"/>
    <property type="molecule type" value="Genomic_DNA"/>
</dbReference>
<evidence type="ECO:0000313" key="2">
    <source>
        <dbReference type="Proteomes" id="UP000197065"/>
    </source>
</evidence>
<name>A0A212RZX4_9PROT</name>
<sequence length="97" mass="10514">MRACLATFGITQTQLGLLFMIAASRLTGAAETALIGARDTPLAPFLELDLRRRPADFALVLMAVIYEMGPSSFSRRRWALPEARLAPPDACLPPTSP</sequence>
<proteinExistence type="predicted"/>
<dbReference type="AlphaFoldDB" id="A0A212RZX4"/>